<gene>
    <name evidence="2" type="ORF">LELG_00700</name>
</gene>
<accession>A5DTL4</accession>
<reference evidence="2 3" key="1">
    <citation type="journal article" date="2009" name="Nature">
        <title>Evolution of pathogenicity and sexual reproduction in eight Candida genomes.</title>
        <authorList>
            <person name="Butler G."/>
            <person name="Rasmussen M.D."/>
            <person name="Lin M.F."/>
            <person name="Santos M.A."/>
            <person name="Sakthikumar S."/>
            <person name="Munro C.A."/>
            <person name="Rheinbay E."/>
            <person name="Grabherr M."/>
            <person name="Forche A."/>
            <person name="Reedy J.L."/>
            <person name="Agrafioti I."/>
            <person name="Arnaud M.B."/>
            <person name="Bates S."/>
            <person name="Brown A.J."/>
            <person name="Brunke S."/>
            <person name="Costanzo M.C."/>
            <person name="Fitzpatrick D.A."/>
            <person name="de Groot P.W."/>
            <person name="Harris D."/>
            <person name="Hoyer L.L."/>
            <person name="Hube B."/>
            <person name="Klis F.M."/>
            <person name="Kodira C."/>
            <person name="Lennard N."/>
            <person name="Logue M.E."/>
            <person name="Martin R."/>
            <person name="Neiman A.M."/>
            <person name="Nikolaou E."/>
            <person name="Quail M.A."/>
            <person name="Quinn J."/>
            <person name="Santos M.C."/>
            <person name="Schmitzberger F.F."/>
            <person name="Sherlock G."/>
            <person name="Shah P."/>
            <person name="Silverstein K.A."/>
            <person name="Skrzypek M.S."/>
            <person name="Soll D."/>
            <person name="Staggs R."/>
            <person name="Stansfield I."/>
            <person name="Stumpf M.P."/>
            <person name="Sudbery P.E."/>
            <person name="Srikantha T."/>
            <person name="Zeng Q."/>
            <person name="Berman J."/>
            <person name="Berriman M."/>
            <person name="Heitman J."/>
            <person name="Gow N.A."/>
            <person name="Lorenz M.C."/>
            <person name="Birren B.W."/>
            <person name="Kellis M."/>
            <person name="Cuomo C.A."/>
        </authorList>
    </citation>
    <scope>NUCLEOTIDE SEQUENCE [LARGE SCALE GENOMIC DNA]</scope>
    <source>
        <strain evidence="3">ATCC 11503 / BCRC 21390 / CBS 2605 / JCM 1781 / NBRC 1676 / NRRL YB-4239</strain>
    </source>
</reference>
<feature type="compositionally biased region" description="Polar residues" evidence="1">
    <location>
        <begin position="533"/>
        <end position="545"/>
    </location>
</feature>
<dbReference type="OrthoDB" id="4025615at2759"/>
<feature type="compositionally biased region" description="Low complexity" evidence="1">
    <location>
        <begin position="303"/>
        <end position="320"/>
    </location>
</feature>
<dbReference type="InterPro" id="IPR044399">
    <property type="entry name" value="Mb-like_M"/>
</dbReference>
<feature type="compositionally biased region" description="Basic and acidic residues" evidence="1">
    <location>
        <begin position="494"/>
        <end position="506"/>
    </location>
</feature>
<feature type="compositionally biased region" description="Acidic residues" evidence="1">
    <location>
        <begin position="427"/>
        <end position="436"/>
    </location>
</feature>
<dbReference type="Proteomes" id="UP000001996">
    <property type="component" value="Unassembled WGS sequence"/>
</dbReference>
<dbReference type="InterPro" id="IPR009050">
    <property type="entry name" value="Globin-like_sf"/>
</dbReference>
<organism evidence="2 3">
    <name type="scientific">Lodderomyces elongisporus (strain ATCC 11503 / CBS 2605 / JCM 1781 / NBRC 1676 / NRRL YB-4239)</name>
    <name type="common">Yeast</name>
    <name type="synonym">Saccharomyces elongisporus</name>
    <dbReference type="NCBI Taxonomy" id="379508"/>
    <lineage>
        <taxon>Eukaryota</taxon>
        <taxon>Fungi</taxon>
        <taxon>Dikarya</taxon>
        <taxon>Ascomycota</taxon>
        <taxon>Saccharomycotina</taxon>
        <taxon>Pichiomycetes</taxon>
        <taxon>Debaryomycetaceae</taxon>
        <taxon>Candida/Lodderomyces clade</taxon>
        <taxon>Lodderomyces</taxon>
    </lineage>
</organism>
<name>A5DTL4_LODEL</name>
<dbReference type="GO" id="GO:0071500">
    <property type="term" value="P:cellular response to nitrosative stress"/>
    <property type="evidence" value="ECO:0007669"/>
    <property type="project" value="TreeGrafter"/>
</dbReference>
<dbReference type="PANTHER" id="PTHR43396:SF6">
    <property type="entry name" value="ABL201WP"/>
    <property type="match status" value="1"/>
</dbReference>
<feature type="region of interest" description="Disordered" evidence="1">
    <location>
        <begin position="764"/>
        <end position="787"/>
    </location>
</feature>
<feature type="region of interest" description="Disordered" evidence="1">
    <location>
        <begin position="382"/>
        <end position="473"/>
    </location>
</feature>
<sequence length="957" mass="104343">MSELNLSPVELHNLRTSWSKTNQKEFFDKLYPNLLDQNRSLRRIFNNDDFVVKHHLEIFADCLQFVISNVQDASLVDEFLYQFVQENQRFASMAVQYLEPMGNAFITTFKQVLNTSWTSVLELVWIKVFVFIANSILGYEEDVKSETSSYNDAEIPPLNIQRGSSVSGAASSDKNVTPVMDSLPSPSTPATPVMDFDVTPQTVKTKNTSLLNKHNSIEIDLKANEKYKGFRRSQNVADAPVQVEIPKSPSFQKIHSNMSNNLKSFLSTPVEEDEEEEEERGGSGNVFASPRIPSFDPRKRSSTSRNGSTSTNNSNNSLDLTRNKSLPQTPKKSMSMVEDVDDELEEFATPKPSRRGSFSESYQPTSIFSRLQNQHPAMLAIADEDANEDAKSDDSIDAAPYDPRQRRRNNKNNNGATKVEIPSPESSEVDEQEEELFFNKTKQQQQQQQQHNVSAITSSVPERSLSRGGLTGGTFDYQSFGLKGLAPIVEDDDQSSKYESDGENRKLSVKRSGGSASSVGDSTDSRTSSLSLHNSDYKSSINSSVGPADSGIKGAGITQHQRQHMRNASGASDDFQFGAPAPPISQQQQQQQQQQAHKRKQSMYSLSKSCSASVSSINSTSRASLGFMRSSFVLKKEMEQQGYNYPENVMSVPGTPRMHSKTSMSAMNTPKPMYLAASRSTTSLRGVSGAGAGAGAGGFKSKSASAMSSQVFVDASDNASEMYSTFGSKLPMQRPVTASLVPSSLSTATEPAKKGFLQRITSMFSSKSSSSSPTSTPNASAAPSRKQSVANIVQNPYQDMASNENSFSHVPHPSASQINLAQTRKQQSSSLFAPQQQQMHQTQHRPTITSSATNLSSQTSTLAATSKPASSLFSSGATGRGGAASGYRYHGSSHDLHSVYSGDSASTGFTAMFKKHGGKNGAGGDNIKFVPPPTKHTRKGNKYNVKKVPYSTISLLK</sequence>
<dbReference type="STRING" id="379508.A5DTL4"/>
<feature type="compositionally biased region" description="Polar residues" evidence="1">
    <location>
        <begin position="801"/>
        <end position="834"/>
    </location>
</feature>
<dbReference type="InParanoid" id="A5DTL4"/>
<protein>
    <recommendedName>
        <fullName evidence="4">Globin family profile domain-containing protein</fullName>
    </recommendedName>
</protein>
<dbReference type="VEuPathDB" id="FungiDB:LELG_00700"/>
<dbReference type="OMA" id="NVKKVPY"/>
<feature type="compositionally biased region" description="Polar residues" evidence="1">
    <location>
        <begin position="161"/>
        <end position="175"/>
    </location>
</feature>
<dbReference type="AlphaFoldDB" id="A5DTL4"/>
<dbReference type="eggNOG" id="ENOG502RS13">
    <property type="taxonomic scope" value="Eukaryota"/>
</dbReference>
<dbReference type="HOGENOM" id="CLU_347492_0_0_1"/>
<dbReference type="GO" id="GO:0008941">
    <property type="term" value="F:nitric oxide dioxygenase NAD(P)H activity"/>
    <property type="evidence" value="ECO:0007669"/>
    <property type="project" value="TreeGrafter"/>
</dbReference>
<dbReference type="GO" id="GO:0020037">
    <property type="term" value="F:heme binding"/>
    <property type="evidence" value="ECO:0007669"/>
    <property type="project" value="InterPro"/>
</dbReference>
<feature type="compositionally biased region" description="Low complexity" evidence="1">
    <location>
        <begin position="764"/>
        <end position="784"/>
    </location>
</feature>
<feature type="compositionally biased region" description="Low complexity" evidence="1">
    <location>
        <begin position="849"/>
        <end position="866"/>
    </location>
</feature>
<dbReference type="Gene3D" id="1.10.490.10">
    <property type="entry name" value="Globins"/>
    <property type="match status" value="1"/>
</dbReference>
<keyword evidence="3" id="KW-1185">Reference proteome</keyword>
<feature type="compositionally biased region" description="Low complexity" evidence="1">
    <location>
        <begin position="521"/>
        <end position="532"/>
    </location>
</feature>
<dbReference type="GeneID" id="5235043"/>
<proteinExistence type="predicted"/>
<feature type="region of interest" description="Disordered" evidence="1">
    <location>
        <begin position="488"/>
        <end position="604"/>
    </location>
</feature>
<evidence type="ECO:0000313" key="3">
    <source>
        <dbReference type="Proteomes" id="UP000001996"/>
    </source>
</evidence>
<feature type="compositionally biased region" description="Low complexity" evidence="1">
    <location>
        <begin position="586"/>
        <end position="595"/>
    </location>
</feature>
<evidence type="ECO:0000313" key="2">
    <source>
        <dbReference type="EMBL" id="EDK42522.1"/>
    </source>
</evidence>
<feature type="region of interest" description="Disordered" evidence="1">
    <location>
        <begin position="161"/>
        <end position="194"/>
    </location>
</feature>
<feature type="region of interest" description="Disordered" evidence="1">
    <location>
        <begin position="918"/>
        <end position="943"/>
    </location>
</feature>
<feature type="region of interest" description="Disordered" evidence="1">
    <location>
        <begin position="267"/>
        <end position="363"/>
    </location>
</feature>
<dbReference type="GO" id="GO:0019825">
    <property type="term" value="F:oxygen binding"/>
    <property type="evidence" value="ECO:0007669"/>
    <property type="project" value="InterPro"/>
</dbReference>
<dbReference type="GO" id="GO:0046210">
    <property type="term" value="P:nitric oxide catabolic process"/>
    <property type="evidence" value="ECO:0007669"/>
    <property type="project" value="TreeGrafter"/>
</dbReference>
<evidence type="ECO:0000256" key="1">
    <source>
        <dbReference type="SAM" id="MobiDB-lite"/>
    </source>
</evidence>
<dbReference type="SUPFAM" id="SSF46458">
    <property type="entry name" value="Globin-like"/>
    <property type="match status" value="1"/>
</dbReference>
<dbReference type="PANTHER" id="PTHR43396">
    <property type="entry name" value="FLAVOHEMOPROTEIN"/>
    <property type="match status" value="1"/>
</dbReference>
<dbReference type="CDD" id="cd01040">
    <property type="entry name" value="Mb-like"/>
    <property type="match status" value="1"/>
</dbReference>
<feature type="compositionally biased region" description="Polar residues" evidence="1">
    <location>
        <begin position="451"/>
        <end position="461"/>
    </location>
</feature>
<evidence type="ECO:0008006" key="4">
    <source>
        <dbReference type="Google" id="ProtNLM"/>
    </source>
</evidence>
<dbReference type="KEGG" id="lel:PVL30_000673"/>
<dbReference type="EMBL" id="CH981524">
    <property type="protein sequence ID" value="EDK42522.1"/>
    <property type="molecule type" value="Genomic_DNA"/>
</dbReference>
<dbReference type="GO" id="GO:0071949">
    <property type="term" value="F:FAD binding"/>
    <property type="evidence" value="ECO:0007669"/>
    <property type="project" value="TreeGrafter"/>
</dbReference>
<dbReference type="InterPro" id="IPR012292">
    <property type="entry name" value="Globin/Proto"/>
</dbReference>
<feature type="compositionally biased region" description="Acidic residues" evidence="1">
    <location>
        <begin position="270"/>
        <end position="279"/>
    </location>
</feature>
<feature type="region of interest" description="Disordered" evidence="1">
    <location>
        <begin position="801"/>
        <end position="882"/>
    </location>
</feature>